<keyword evidence="1" id="KW-0472">Membrane</keyword>
<comment type="caution">
    <text evidence="2">The sequence shown here is derived from an EMBL/GenBank/DDBJ whole genome shotgun (WGS) entry which is preliminary data.</text>
</comment>
<evidence type="ECO:0000313" key="2">
    <source>
        <dbReference type="EMBL" id="TCP24582.1"/>
    </source>
</evidence>
<evidence type="ECO:0000313" key="3">
    <source>
        <dbReference type="Proteomes" id="UP000294564"/>
    </source>
</evidence>
<dbReference type="AlphaFoldDB" id="A0A4R2NS45"/>
<organism evidence="2 3">
    <name type="scientific">Tenacibaculum skagerrakense</name>
    <dbReference type="NCBI Taxonomy" id="186571"/>
    <lineage>
        <taxon>Bacteria</taxon>
        <taxon>Pseudomonadati</taxon>
        <taxon>Bacteroidota</taxon>
        <taxon>Flavobacteriia</taxon>
        <taxon>Flavobacteriales</taxon>
        <taxon>Flavobacteriaceae</taxon>
        <taxon>Tenacibaculum</taxon>
    </lineage>
</organism>
<accession>A0A4R2NS45</accession>
<reference evidence="2 3" key="1">
    <citation type="submission" date="2019-03" db="EMBL/GenBank/DDBJ databases">
        <title>Genomic Encyclopedia of Type Strains, Phase IV (KMG-IV): sequencing the most valuable type-strain genomes for metagenomic binning, comparative biology and taxonomic classification.</title>
        <authorList>
            <person name="Goeker M."/>
        </authorList>
    </citation>
    <scope>NUCLEOTIDE SEQUENCE [LARGE SCALE GENOMIC DNA]</scope>
    <source>
        <strain evidence="2 3">DSM 14836</strain>
    </source>
</reference>
<dbReference type="Proteomes" id="UP000294564">
    <property type="component" value="Unassembled WGS sequence"/>
</dbReference>
<keyword evidence="1" id="KW-0812">Transmembrane</keyword>
<proteinExistence type="predicted"/>
<gene>
    <name evidence="2" type="ORF">EV195_10513</name>
</gene>
<name>A0A4R2NS45_9FLAO</name>
<keyword evidence="3" id="KW-1185">Reference proteome</keyword>
<dbReference type="EMBL" id="SLXM01000005">
    <property type="protein sequence ID" value="TCP24582.1"/>
    <property type="molecule type" value="Genomic_DNA"/>
</dbReference>
<feature type="transmembrane region" description="Helical" evidence="1">
    <location>
        <begin position="28"/>
        <end position="54"/>
    </location>
</feature>
<protein>
    <submittedName>
        <fullName evidence="2">Uncharacterized protein</fullName>
    </submittedName>
</protein>
<evidence type="ECO:0000256" key="1">
    <source>
        <dbReference type="SAM" id="Phobius"/>
    </source>
</evidence>
<sequence>MKTIINFFSHLLDKAFSYSEKLSDFVKIWIFGFIVLIGGFWLLKSFFLLLFSLFK</sequence>
<keyword evidence="1" id="KW-1133">Transmembrane helix</keyword>